<dbReference type="Proteomes" id="UP000679779">
    <property type="component" value="Unassembled WGS sequence"/>
</dbReference>
<protein>
    <submittedName>
        <fullName evidence="1">Uncharacterized protein</fullName>
    </submittedName>
</protein>
<comment type="caution">
    <text evidence="1">The sequence shown here is derived from an EMBL/GenBank/DDBJ whole genome shotgun (WGS) entry which is preliminary data.</text>
</comment>
<evidence type="ECO:0000313" key="2">
    <source>
        <dbReference type="Proteomes" id="UP000679779"/>
    </source>
</evidence>
<evidence type="ECO:0000313" key="1">
    <source>
        <dbReference type="EMBL" id="GIO34669.1"/>
    </source>
</evidence>
<accession>A0A919XL09</accession>
<sequence length="39" mass="4251">MIELEFIVGDNKAVDAILTEVHPSTPRVSTLPDGQKDTL</sequence>
<dbReference type="AlphaFoldDB" id="A0A919XL09"/>
<dbReference type="EMBL" id="BORQ01000012">
    <property type="protein sequence ID" value="GIO34669.1"/>
    <property type="molecule type" value="Genomic_DNA"/>
</dbReference>
<proteinExistence type="predicted"/>
<organism evidence="1 2">
    <name type="scientific">Paenibacillus albilobatus</name>
    <dbReference type="NCBI Taxonomy" id="2716884"/>
    <lineage>
        <taxon>Bacteria</taxon>
        <taxon>Bacillati</taxon>
        <taxon>Bacillota</taxon>
        <taxon>Bacilli</taxon>
        <taxon>Bacillales</taxon>
        <taxon>Paenibacillaceae</taxon>
        <taxon>Paenibacillus</taxon>
    </lineage>
</organism>
<name>A0A919XL09_9BACL</name>
<gene>
    <name evidence="1" type="ORF">J2TS6_58100</name>
</gene>
<keyword evidence="2" id="KW-1185">Reference proteome</keyword>
<reference evidence="1" key="1">
    <citation type="submission" date="2021-03" db="EMBL/GenBank/DDBJ databases">
        <title>Antimicrobial resistance genes in bacteria isolated from Japanese honey, and their potential for conferring macrolide and lincosamide resistance in the American foulbrood pathogen Paenibacillus larvae.</title>
        <authorList>
            <person name="Okamoto M."/>
            <person name="Kumagai M."/>
            <person name="Kanamori H."/>
            <person name="Takamatsu D."/>
        </authorList>
    </citation>
    <scope>NUCLEOTIDE SEQUENCE</scope>
    <source>
        <strain evidence="1">J2TS6</strain>
    </source>
</reference>